<protein>
    <submittedName>
        <fullName evidence="2">Uncharacterized protein</fullName>
    </submittedName>
</protein>
<gene>
    <name evidence="2" type="ORF">METZ01_LOCUS261933</name>
</gene>
<evidence type="ECO:0000313" key="2">
    <source>
        <dbReference type="EMBL" id="SVC09079.1"/>
    </source>
</evidence>
<keyword evidence="1" id="KW-1133">Transmembrane helix</keyword>
<reference evidence="2" key="1">
    <citation type="submission" date="2018-05" db="EMBL/GenBank/DDBJ databases">
        <authorList>
            <person name="Lanie J.A."/>
            <person name="Ng W.-L."/>
            <person name="Kazmierczak K.M."/>
            <person name="Andrzejewski T.M."/>
            <person name="Davidsen T.M."/>
            <person name="Wayne K.J."/>
            <person name="Tettelin H."/>
            <person name="Glass J.I."/>
            <person name="Rusch D."/>
            <person name="Podicherti R."/>
            <person name="Tsui H.-C.T."/>
            <person name="Winkler M.E."/>
        </authorList>
    </citation>
    <scope>NUCLEOTIDE SEQUENCE</scope>
</reference>
<feature type="transmembrane region" description="Helical" evidence="1">
    <location>
        <begin position="12"/>
        <end position="28"/>
    </location>
</feature>
<accession>A0A382JBN7</accession>
<sequence>MLMQSTLGRLYWAFLVYGVLLAVVIYVIRRQLPNPD</sequence>
<keyword evidence="1" id="KW-0472">Membrane</keyword>
<proteinExistence type="predicted"/>
<feature type="non-terminal residue" evidence="2">
    <location>
        <position position="36"/>
    </location>
</feature>
<organism evidence="2">
    <name type="scientific">marine metagenome</name>
    <dbReference type="NCBI Taxonomy" id="408172"/>
    <lineage>
        <taxon>unclassified sequences</taxon>
        <taxon>metagenomes</taxon>
        <taxon>ecological metagenomes</taxon>
    </lineage>
</organism>
<dbReference type="AlphaFoldDB" id="A0A382JBN7"/>
<keyword evidence="1" id="KW-0812">Transmembrane</keyword>
<name>A0A382JBN7_9ZZZZ</name>
<dbReference type="EMBL" id="UINC01073017">
    <property type="protein sequence ID" value="SVC09079.1"/>
    <property type="molecule type" value="Genomic_DNA"/>
</dbReference>
<evidence type="ECO:0000256" key="1">
    <source>
        <dbReference type="SAM" id="Phobius"/>
    </source>
</evidence>